<dbReference type="AlphaFoldDB" id="A0AAW9EZD4"/>
<gene>
    <name evidence="1" type="ORF">SJS77_11695</name>
</gene>
<comment type="caution">
    <text evidence="1">The sequence shown here is derived from an EMBL/GenBank/DDBJ whole genome shotgun (WGS) entry which is preliminary data.</text>
</comment>
<dbReference type="EMBL" id="JAWZVU010000069">
    <property type="protein sequence ID" value="MDX7721134.1"/>
    <property type="molecule type" value="Genomic_DNA"/>
</dbReference>
<organism evidence="1 2">
    <name type="scientific">Aeromonas caviae</name>
    <name type="common">Aeromonas punctata</name>
    <dbReference type="NCBI Taxonomy" id="648"/>
    <lineage>
        <taxon>Bacteria</taxon>
        <taxon>Pseudomonadati</taxon>
        <taxon>Pseudomonadota</taxon>
        <taxon>Gammaproteobacteria</taxon>
        <taxon>Aeromonadales</taxon>
        <taxon>Aeromonadaceae</taxon>
        <taxon>Aeromonas</taxon>
    </lineage>
</organism>
<protein>
    <submittedName>
        <fullName evidence="1">IS630 family transposase</fullName>
    </submittedName>
</protein>
<feature type="non-terminal residue" evidence="1">
    <location>
        <position position="1"/>
    </location>
</feature>
<evidence type="ECO:0000313" key="2">
    <source>
        <dbReference type="Proteomes" id="UP001277183"/>
    </source>
</evidence>
<sequence>NRSFKDYDDILDACTSAWKHFIADVERVMSLCSRDWIKLT</sequence>
<evidence type="ECO:0000313" key="1">
    <source>
        <dbReference type="EMBL" id="MDX7721134.1"/>
    </source>
</evidence>
<name>A0AAW9EZD4_AERCA</name>
<accession>A0AAW9EZD4</accession>
<reference evidence="1" key="1">
    <citation type="submission" date="2023-11" db="EMBL/GenBank/DDBJ databases">
        <title>WGS of Aeromonas in Northern Israel.</title>
        <authorList>
            <person name="Hershko Y."/>
        </authorList>
    </citation>
    <scope>NUCLEOTIDE SEQUENCE</scope>
    <source>
        <strain evidence="1">77416</strain>
    </source>
</reference>
<proteinExistence type="predicted"/>
<dbReference type="Proteomes" id="UP001277183">
    <property type="component" value="Unassembled WGS sequence"/>
</dbReference>